<feature type="region of interest" description="Disordered" evidence="1">
    <location>
        <begin position="1"/>
        <end position="20"/>
    </location>
</feature>
<proteinExistence type="predicted"/>
<keyword evidence="4" id="KW-1185">Reference proteome</keyword>
<dbReference type="PANTHER" id="PTHR20953">
    <property type="entry name" value="KINASE-RELATED"/>
    <property type="match status" value="1"/>
</dbReference>
<dbReference type="Pfam" id="PF25516">
    <property type="entry name" value="PTPase"/>
    <property type="match status" value="1"/>
</dbReference>
<reference evidence="3 4" key="2">
    <citation type="journal article" date="2018" name="Plant J.">
        <title>The Physcomitrella patens chromosome-scale assembly reveals moss genome structure and evolution.</title>
        <authorList>
            <person name="Lang D."/>
            <person name="Ullrich K.K."/>
            <person name="Murat F."/>
            <person name="Fuchs J."/>
            <person name="Jenkins J."/>
            <person name="Haas F.B."/>
            <person name="Piednoel M."/>
            <person name="Gundlach H."/>
            <person name="Van Bel M."/>
            <person name="Meyberg R."/>
            <person name="Vives C."/>
            <person name="Morata J."/>
            <person name="Symeonidi A."/>
            <person name="Hiss M."/>
            <person name="Muchero W."/>
            <person name="Kamisugi Y."/>
            <person name="Saleh O."/>
            <person name="Blanc G."/>
            <person name="Decker E.L."/>
            <person name="van Gessel N."/>
            <person name="Grimwood J."/>
            <person name="Hayes R.D."/>
            <person name="Graham S.W."/>
            <person name="Gunter L.E."/>
            <person name="McDaniel S.F."/>
            <person name="Hoernstein S.N.W."/>
            <person name="Larsson A."/>
            <person name="Li F.W."/>
            <person name="Perroud P.F."/>
            <person name="Phillips J."/>
            <person name="Ranjan P."/>
            <person name="Rokshar D.S."/>
            <person name="Rothfels C.J."/>
            <person name="Schneider L."/>
            <person name="Shu S."/>
            <person name="Stevenson D.W."/>
            <person name="Thummler F."/>
            <person name="Tillich M."/>
            <person name="Villarreal Aguilar J.C."/>
            <person name="Widiez T."/>
            <person name="Wong G.K."/>
            <person name="Wymore A."/>
            <person name="Zhang Y."/>
            <person name="Zimmer A.D."/>
            <person name="Quatrano R.S."/>
            <person name="Mayer K.F.X."/>
            <person name="Goodstein D."/>
            <person name="Casacuberta J.M."/>
            <person name="Vandepoele K."/>
            <person name="Reski R."/>
            <person name="Cuming A.C."/>
            <person name="Tuskan G.A."/>
            <person name="Maumus F."/>
            <person name="Salse J."/>
            <person name="Schmutz J."/>
            <person name="Rensing S.A."/>
        </authorList>
    </citation>
    <scope>NUCLEOTIDE SEQUENCE [LARGE SCALE GENOMIC DNA]</scope>
    <source>
        <strain evidence="3 4">cv. Gransden 2004</strain>
    </source>
</reference>
<evidence type="ECO:0000313" key="3">
    <source>
        <dbReference type="EnsemblPlants" id="Pp3c17_10950V3.1"/>
    </source>
</evidence>
<feature type="domain" description="Phosphotyrosine protein phosphatase" evidence="2">
    <location>
        <begin position="250"/>
        <end position="310"/>
    </location>
</feature>
<dbReference type="Proteomes" id="UP000006727">
    <property type="component" value="Chromosome 17"/>
</dbReference>
<evidence type="ECO:0000313" key="4">
    <source>
        <dbReference type="Proteomes" id="UP000006727"/>
    </source>
</evidence>
<dbReference type="EnsemblPlants" id="Pp3c17_10950V3.1">
    <property type="protein sequence ID" value="Pp3c17_10950V3.1"/>
    <property type="gene ID" value="Pp3c17_10950"/>
</dbReference>
<name>A0A7I4BF20_PHYPA</name>
<evidence type="ECO:0000259" key="2">
    <source>
        <dbReference type="Pfam" id="PF25516"/>
    </source>
</evidence>
<organism evidence="3 4">
    <name type="scientific">Physcomitrium patens</name>
    <name type="common">Spreading-leaved earth moss</name>
    <name type="synonym">Physcomitrella patens</name>
    <dbReference type="NCBI Taxonomy" id="3218"/>
    <lineage>
        <taxon>Eukaryota</taxon>
        <taxon>Viridiplantae</taxon>
        <taxon>Streptophyta</taxon>
        <taxon>Embryophyta</taxon>
        <taxon>Bryophyta</taxon>
        <taxon>Bryophytina</taxon>
        <taxon>Bryopsida</taxon>
        <taxon>Funariidae</taxon>
        <taxon>Funariales</taxon>
        <taxon>Funariaceae</taxon>
        <taxon>Physcomitrium</taxon>
    </lineage>
</organism>
<evidence type="ECO:0000256" key="1">
    <source>
        <dbReference type="SAM" id="MobiDB-lite"/>
    </source>
</evidence>
<feature type="compositionally biased region" description="Basic and acidic residues" evidence="1">
    <location>
        <begin position="8"/>
        <end position="20"/>
    </location>
</feature>
<accession>A0A7I4BF20</accession>
<dbReference type="AlphaFoldDB" id="A0A7I4BF20"/>
<dbReference type="Gramene" id="Pp3c17_10950V3.1">
    <property type="protein sequence ID" value="Pp3c17_10950V3.1"/>
    <property type="gene ID" value="Pp3c17_10950"/>
</dbReference>
<protein>
    <recommendedName>
        <fullName evidence="2">Phosphotyrosine protein phosphatase domain-containing protein</fullName>
    </recommendedName>
</protein>
<sequence>MPSTEASDASRDQQSGRDCMDLSRWPVARFPSRDWLLSETRATAQDIHQAISMTGELVGRDIPDSAEIIRDLVAGSDSLLFMGPPGAVETNANSVGASNEIASNGDITHAGIGMARRKQVPEVVQKSVLERQGPLEFSSACEIILRTEWRVHHCLAAAVDALLTGKALRVGVRNLIENGSWWWRMCTSTPHNQVLAVMILAQASNTRPTGLIRVRRAITQVWISVQTEQLCRRRSAPILQYLHKYSLIIEEFLERVMDPMGLEKMVRIKEDIGAADAVLALCCKLISNLCVRGMAKPRQVTFFAIKTNTSDPNGEGNACNNEHAGNISLDSDHTRGDKGGKLELPIYKRSISAQDIDALERVISNGQAAEFFPQYFESFLHNQ</sequence>
<feature type="region of interest" description="Disordered" evidence="1">
    <location>
        <begin position="313"/>
        <end position="336"/>
    </location>
</feature>
<dbReference type="PANTHER" id="PTHR20953:SF3">
    <property type="entry name" value="P-LOOP CONTAINING NUCLEOSIDE TRIPHOSPHATE HYDROLASES SUPERFAMILY PROTEIN"/>
    <property type="match status" value="1"/>
</dbReference>
<reference evidence="3 4" key="1">
    <citation type="journal article" date="2008" name="Science">
        <title>The Physcomitrella genome reveals evolutionary insights into the conquest of land by plants.</title>
        <authorList>
            <person name="Rensing S."/>
            <person name="Lang D."/>
            <person name="Zimmer A."/>
            <person name="Terry A."/>
            <person name="Salamov A."/>
            <person name="Shapiro H."/>
            <person name="Nishiyama T."/>
            <person name="Perroud P.-F."/>
            <person name="Lindquist E."/>
            <person name="Kamisugi Y."/>
            <person name="Tanahashi T."/>
            <person name="Sakakibara K."/>
            <person name="Fujita T."/>
            <person name="Oishi K."/>
            <person name="Shin-I T."/>
            <person name="Kuroki Y."/>
            <person name="Toyoda A."/>
            <person name="Suzuki Y."/>
            <person name="Hashimoto A."/>
            <person name="Yamaguchi K."/>
            <person name="Sugano A."/>
            <person name="Kohara Y."/>
            <person name="Fujiyama A."/>
            <person name="Anterola A."/>
            <person name="Aoki S."/>
            <person name="Ashton N."/>
            <person name="Barbazuk W.B."/>
            <person name="Barker E."/>
            <person name="Bennetzen J."/>
            <person name="Bezanilla M."/>
            <person name="Blankenship R."/>
            <person name="Cho S.H."/>
            <person name="Dutcher S."/>
            <person name="Estelle M."/>
            <person name="Fawcett J.A."/>
            <person name="Gundlach H."/>
            <person name="Hanada K."/>
            <person name="Heyl A."/>
            <person name="Hicks K.A."/>
            <person name="Hugh J."/>
            <person name="Lohr M."/>
            <person name="Mayer K."/>
            <person name="Melkozernov A."/>
            <person name="Murata T."/>
            <person name="Nelson D."/>
            <person name="Pils B."/>
            <person name="Prigge M."/>
            <person name="Reiss B."/>
            <person name="Renner T."/>
            <person name="Rombauts S."/>
            <person name="Rushton P."/>
            <person name="Sanderfoot A."/>
            <person name="Schween G."/>
            <person name="Shiu S.-H."/>
            <person name="Stueber K."/>
            <person name="Theodoulou F.L."/>
            <person name="Tu H."/>
            <person name="Van de Peer Y."/>
            <person name="Verrier P.J."/>
            <person name="Waters E."/>
            <person name="Wood A."/>
            <person name="Yang L."/>
            <person name="Cove D."/>
            <person name="Cuming A."/>
            <person name="Hasebe M."/>
            <person name="Lucas S."/>
            <person name="Mishler D.B."/>
            <person name="Reski R."/>
            <person name="Grigoriev I."/>
            <person name="Quatrano R.S."/>
            <person name="Boore J.L."/>
        </authorList>
    </citation>
    <scope>NUCLEOTIDE SEQUENCE [LARGE SCALE GENOMIC DNA]</scope>
    <source>
        <strain evidence="3 4">cv. Gransden 2004</strain>
    </source>
</reference>
<reference evidence="3" key="3">
    <citation type="submission" date="2020-12" db="UniProtKB">
        <authorList>
            <consortium name="EnsemblPlants"/>
        </authorList>
    </citation>
    <scope>IDENTIFICATION</scope>
</reference>
<dbReference type="EMBL" id="ABEU02000017">
    <property type="status" value="NOT_ANNOTATED_CDS"/>
    <property type="molecule type" value="Genomic_DNA"/>
</dbReference>
<dbReference type="InterPro" id="IPR058670">
    <property type="entry name" value="PTPase_dom"/>
</dbReference>
<dbReference type="InParanoid" id="A0A7I4BF20"/>